<comment type="caution">
    <text evidence="2">The sequence shown here is derived from an EMBL/GenBank/DDBJ whole genome shotgun (WGS) entry which is preliminary data.</text>
</comment>
<accession>A0A9N9BFT9</accession>
<keyword evidence="3" id="KW-1185">Reference proteome</keyword>
<evidence type="ECO:0000313" key="2">
    <source>
        <dbReference type="EMBL" id="CAG8562411.1"/>
    </source>
</evidence>
<gene>
    <name evidence="2" type="ORF">POCULU_LOCUS5578</name>
</gene>
<dbReference type="PROSITE" id="PS00018">
    <property type="entry name" value="EF_HAND_1"/>
    <property type="match status" value="1"/>
</dbReference>
<keyword evidence="1" id="KW-0175">Coiled coil</keyword>
<sequence length="213" mass="24808">MKELRTIILNNTDVDSGLDYLSDNCRELYCEPDTTKKSAKIAKKSQKWEEFTKDAVELLDNYHELKGILESLRGYKIGKEKLDEALKDLDNRSKEFSTKYDEDSNGTISIFELQTNKNELAQDLDKEKIEEGSSQLGGIFQAIKELEKEINKYRRSFYYGTVEEEEKNEIRQEATRVEIPSELIQDDSHIRLLDSLEDENIELETRIEALPKK</sequence>
<name>A0A9N9BFT9_9GLOM</name>
<protein>
    <submittedName>
        <fullName evidence="2">3893_t:CDS:1</fullName>
    </submittedName>
</protein>
<dbReference type="Proteomes" id="UP000789572">
    <property type="component" value="Unassembled WGS sequence"/>
</dbReference>
<feature type="coiled-coil region" evidence="1">
    <location>
        <begin position="79"/>
        <end position="130"/>
    </location>
</feature>
<evidence type="ECO:0000313" key="3">
    <source>
        <dbReference type="Proteomes" id="UP000789572"/>
    </source>
</evidence>
<reference evidence="2" key="1">
    <citation type="submission" date="2021-06" db="EMBL/GenBank/DDBJ databases">
        <authorList>
            <person name="Kallberg Y."/>
            <person name="Tangrot J."/>
            <person name="Rosling A."/>
        </authorList>
    </citation>
    <scope>NUCLEOTIDE SEQUENCE</scope>
    <source>
        <strain evidence="2">IA702</strain>
    </source>
</reference>
<dbReference type="AlphaFoldDB" id="A0A9N9BFT9"/>
<dbReference type="OrthoDB" id="2447973at2759"/>
<dbReference type="EMBL" id="CAJVPJ010000877">
    <property type="protein sequence ID" value="CAG8562411.1"/>
    <property type="molecule type" value="Genomic_DNA"/>
</dbReference>
<organism evidence="2 3">
    <name type="scientific">Paraglomus occultum</name>
    <dbReference type="NCBI Taxonomy" id="144539"/>
    <lineage>
        <taxon>Eukaryota</taxon>
        <taxon>Fungi</taxon>
        <taxon>Fungi incertae sedis</taxon>
        <taxon>Mucoromycota</taxon>
        <taxon>Glomeromycotina</taxon>
        <taxon>Glomeromycetes</taxon>
        <taxon>Paraglomerales</taxon>
        <taxon>Paraglomeraceae</taxon>
        <taxon>Paraglomus</taxon>
    </lineage>
</organism>
<dbReference type="InterPro" id="IPR018247">
    <property type="entry name" value="EF_Hand_1_Ca_BS"/>
</dbReference>
<evidence type="ECO:0000256" key="1">
    <source>
        <dbReference type="SAM" id="Coils"/>
    </source>
</evidence>
<proteinExistence type="predicted"/>